<reference evidence="1 2" key="1">
    <citation type="submission" date="2023-03" db="EMBL/GenBank/DDBJ databases">
        <title>Paludisphaera mucosa sp. nov. a novel planctomycete from northern fen.</title>
        <authorList>
            <person name="Ivanova A."/>
        </authorList>
    </citation>
    <scope>NUCLEOTIDE SEQUENCE [LARGE SCALE GENOMIC DNA]</scope>
    <source>
        <strain evidence="1 2">Pla2</strain>
    </source>
</reference>
<dbReference type="GO" id="GO:0016301">
    <property type="term" value="F:kinase activity"/>
    <property type="evidence" value="ECO:0007669"/>
    <property type="project" value="UniProtKB-KW"/>
</dbReference>
<dbReference type="EMBL" id="JARRAG010000002">
    <property type="protein sequence ID" value="MDG3004039.1"/>
    <property type="molecule type" value="Genomic_DNA"/>
</dbReference>
<dbReference type="InterPro" id="IPR011009">
    <property type="entry name" value="Kinase-like_dom_sf"/>
</dbReference>
<evidence type="ECO:0000313" key="1">
    <source>
        <dbReference type="EMBL" id="MDG3004039.1"/>
    </source>
</evidence>
<dbReference type="RefSeq" id="WP_277860401.1">
    <property type="nucleotide sequence ID" value="NZ_JARRAG010000002.1"/>
</dbReference>
<organism evidence="1 2">
    <name type="scientific">Paludisphaera mucosa</name>
    <dbReference type="NCBI Taxonomy" id="3030827"/>
    <lineage>
        <taxon>Bacteria</taxon>
        <taxon>Pseudomonadati</taxon>
        <taxon>Planctomycetota</taxon>
        <taxon>Planctomycetia</taxon>
        <taxon>Isosphaerales</taxon>
        <taxon>Isosphaeraceae</taxon>
        <taxon>Paludisphaera</taxon>
    </lineage>
</organism>
<proteinExistence type="predicted"/>
<dbReference type="Pfam" id="PF06293">
    <property type="entry name" value="Kdo"/>
    <property type="match status" value="1"/>
</dbReference>
<name>A0ABT6F9D1_9BACT</name>
<keyword evidence="1" id="KW-0418">Kinase</keyword>
<dbReference type="Proteomes" id="UP001216907">
    <property type="component" value="Unassembled WGS sequence"/>
</dbReference>
<evidence type="ECO:0000313" key="2">
    <source>
        <dbReference type="Proteomes" id="UP001216907"/>
    </source>
</evidence>
<gene>
    <name evidence="1" type="ORF">PZE19_09665</name>
</gene>
<accession>A0ABT6F9D1</accession>
<protein>
    <submittedName>
        <fullName evidence="1">Lipopolysaccharide kinase InaA family protein</fullName>
    </submittedName>
</protein>
<comment type="caution">
    <text evidence="1">The sequence shown here is derived from an EMBL/GenBank/DDBJ whole genome shotgun (WGS) entry which is preliminary data.</text>
</comment>
<keyword evidence="2" id="KW-1185">Reference proteome</keyword>
<keyword evidence="1" id="KW-0808">Transferase</keyword>
<dbReference type="SUPFAM" id="SSF56112">
    <property type="entry name" value="Protein kinase-like (PK-like)"/>
    <property type="match status" value="1"/>
</dbReference>
<sequence length="283" mass="32737">MSLRAFWERLIRGSRWSWVDDRYREALPADFDASVMTIVSRDRLHAKQGRSTARVVFHAPEGRRVSVYLKRHFRLPWPARLAATFNPAGRHSPGAAEWAHLERARALGVPVPDVVAVGERVGPWGALQSYLAVAELPGRELNEVLPDLERSLDPESFAAMKRRIVREMARIAATMHRARVFHKDLYLCHFFVNLEKLARDPRDVELTLIDLHRLREHRLTADRWRWKDLGQLLFSMEGVAGVAPRDALRFWKHYRKAAGLHRPEWQATMIRLKAARYAAHNQG</sequence>